<accession>A0ACB8S5M7</accession>
<reference evidence="1" key="2">
    <citation type="journal article" date="2022" name="New Phytol.">
        <title>Evolutionary transition to the ectomycorrhizal habit in the genomes of a hyperdiverse lineage of mushroom-forming fungi.</title>
        <authorList>
            <person name="Looney B."/>
            <person name="Miyauchi S."/>
            <person name="Morin E."/>
            <person name="Drula E."/>
            <person name="Courty P.E."/>
            <person name="Kohler A."/>
            <person name="Kuo A."/>
            <person name="LaButti K."/>
            <person name="Pangilinan J."/>
            <person name="Lipzen A."/>
            <person name="Riley R."/>
            <person name="Andreopoulos W."/>
            <person name="He G."/>
            <person name="Johnson J."/>
            <person name="Nolan M."/>
            <person name="Tritt A."/>
            <person name="Barry K.W."/>
            <person name="Grigoriev I.V."/>
            <person name="Nagy L.G."/>
            <person name="Hibbett D."/>
            <person name="Henrissat B."/>
            <person name="Matheny P.B."/>
            <person name="Labbe J."/>
            <person name="Martin F.M."/>
        </authorList>
    </citation>
    <scope>NUCLEOTIDE SEQUENCE</scope>
    <source>
        <strain evidence="1">FP105234-sp</strain>
    </source>
</reference>
<evidence type="ECO:0000313" key="2">
    <source>
        <dbReference type="Proteomes" id="UP000814033"/>
    </source>
</evidence>
<dbReference type="EMBL" id="MU275850">
    <property type="protein sequence ID" value="KAI0051665.1"/>
    <property type="molecule type" value="Genomic_DNA"/>
</dbReference>
<sequence>MHFFALIALVALPAFAAPPFVPSSPCTVSFNGFPLPSTLDLSPYDIQDVHHLLASVADLLPEGYVVRRVPGALDASSDAPPEDFIPAAITVTIPSSVSKSNDFIAVGQVNAQEVWSAARSEPSGVLHHLVGVVEKTPLNFFAAYGRPSYVHVSLPGLAIVPQ</sequence>
<keyword evidence="2" id="KW-1185">Reference proteome</keyword>
<proteinExistence type="predicted"/>
<evidence type="ECO:0000313" key="1">
    <source>
        <dbReference type="EMBL" id="KAI0051665.1"/>
    </source>
</evidence>
<protein>
    <submittedName>
        <fullName evidence="1">Uncharacterized protein</fullName>
    </submittedName>
</protein>
<reference evidence="1" key="1">
    <citation type="submission" date="2021-02" db="EMBL/GenBank/DDBJ databases">
        <authorList>
            <consortium name="DOE Joint Genome Institute"/>
            <person name="Ahrendt S."/>
            <person name="Looney B.P."/>
            <person name="Miyauchi S."/>
            <person name="Morin E."/>
            <person name="Drula E."/>
            <person name="Courty P.E."/>
            <person name="Chicoki N."/>
            <person name="Fauchery L."/>
            <person name="Kohler A."/>
            <person name="Kuo A."/>
            <person name="Labutti K."/>
            <person name="Pangilinan J."/>
            <person name="Lipzen A."/>
            <person name="Riley R."/>
            <person name="Andreopoulos W."/>
            <person name="He G."/>
            <person name="Johnson J."/>
            <person name="Barry K.W."/>
            <person name="Grigoriev I.V."/>
            <person name="Nagy L."/>
            <person name="Hibbett D."/>
            <person name="Henrissat B."/>
            <person name="Matheny P.B."/>
            <person name="Labbe J."/>
            <person name="Martin F."/>
        </authorList>
    </citation>
    <scope>NUCLEOTIDE SEQUENCE</scope>
    <source>
        <strain evidence="1">FP105234-sp</strain>
    </source>
</reference>
<comment type="caution">
    <text evidence="1">The sequence shown here is derived from an EMBL/GenBank/DDBJ whole genome shotgun (WGS) entry which is preliminary data.</text>
</comment>
<organism evidence="1 2">
    <name type="scientific">Auriscalpium vulgare</name>
    <dbReference type="NCBI Taxonomy" id="40419"/>
    <lineage>
        <taxon>Eukaryota</taxon>
        <taxon>Fungi</taxon>
        <taxon>Dikarya</taxon>
        <taxon>Basidiomycota</taxon>
        <taxon>Agaricomycotina</taxon>
        <taxon>Agaricomycetes</taxon>
        <taxon>Russulales</taxon>
        <taxon>Auriscalpiaceae</taxon>
        <taxon>Auriscalpium</taxon>
    </lineage>
</organism>
<gene>
    <name evidence="1" type="ORF">FA95DRAFT_1554187</name>
</gene>
<dbReference type="Proteomes" id="UP000814033">
    <property type="component" value="Unassembled WGS sequence"/>
</dbReference>
<name>A0ACB8S5M7_9AGAM</name>